<dbReference type="GO" id="GO:0031267">
    <property type="term" value="F:small GTPase binding"/>
    <property type="evidence" value="ECO:0007669"/>
    <property type="project" value="InterPro"/>
</dbReference>
<evidence type="ECO:0000313" key="4">
    <source>
        <dbReference type="EMBL" id="KAE9151592.1"/>
    </source>
</evidence>
<dbReference type="Proteomes" id="UP000429523">
    <property type="component" value="Unassembled WGS sequence"/>
</dbReference>
<dbReference type="Proteomes" id="UP000476176">
    <property type="component" value="Unassembled WGS sequence"/>
</dbReference>
<dbReference type="Proteomes" id="UP000440732">
    <property type="component" value="Unassembled WGS sequence"/>
</dbReference>
<dbReference type="Proteomes" id="UP000437068">
    <property type="component" value="Unassembled WGS sequence"/>
</dbReference>
<evidence type="ECO:0000313" key="8">
    <source>
        <dbReference type="EMBL" id="KAE9322852.1"/>
    </source>
</evidence>
<dbReference type="EMBL" id="QXGA01000140">
    <property type="protein sequence ID" value="KAE9151592.1"/>
    <property type="molecule type" value="Genomic_DNA"/>
</dbReference>
<evidence type="ECO:0000313" key="15">
    <source>
        <dbReference type="Proteomes" id="UP000476176"/>
    </source>
</evidence>
<evidence type="ECO:0000313" key="3">
    <source>
        <dbReference type="EMBL" id="KAE9120487.1"/>
    </source>
</evidence>
<evidence type="ECO:0000313" key="10">
    <source>
        <dbReference type="Proteomes" id="UP000433483"/>
    </source>
</evidence>
<dbReference type="Pfam" id="PF05994">
    <property type="entry name" value="FragX_IP"/>
    <property type="match status" value="2"/>
</dbReference>
<dbReference type="PANTHER" id="PTHR12195">
    <property type="entry name" value="CYTOPLASMIC FMR1-INTERACTING PROTEIN-RELATED"/>
    <property type="match status" value="1"/>
</dbReference>
<dbReference type="EMBL" id="QXGE01000141">
    <property type="protein sequence ID" value="KAE9322852.1"/>
    <property type="molecule type" value="Genomic_DNA"/>
</dbReference>
<evidence type="ECO:0000313" key="13">
    <source>
        <dbReference type="Proteomes" id="UP000440732"/>
    </source>
</evidence>
<evidence type="ECO:0000313" key="6">
    <source>
        <dbReference type="EMBL" id="KAE9241827.1"/>
    </source>
</evidence>
<accession>A0A6A3FIH0</accession>
<reference evidence="9 10" key="1">
    <citation type="submission" date="2018-08" db="EMBL/GenBank/DDBJ databases">
        <title>Genomic investigation of the strawberry pathogen Phytophthora fragariae indicates pathogenicity is determined by transcriptional variation in three key races.</title>
        <authorList>
            <person name="Adams T.M."/>
            <person name="Armitage A.D."/>
            <person name="Sobczyk M.K."/>
            <person name="Bates H.J."/>
            <person name="Dunwell J.M."/>
            <person name="Nellist C.F."/>
            <person name="Harrison R.J."/>
        </authorList>
    </citation>
    <scope>NUCLEOTIDE SEQUENCE [LARGE SCALE GENOMIC DNA]</scope>
    <source>
        <strain evidence="8 11">A4</strain>
        <strain evidence="6 12">BC-1</strain>
        <strain evidence="7 15">BC-23</strain>
        <strain evidence="5 10">NOV-27</strain>
        <strain evidence="4 13">NOV-5</strain>
        <strain evidence="3 14">NOV-71</strain>
        <strain evidence="2 9">NOV-9</strain>
    </source>
</reference>
<feature type="region of interest" description="Disordered" evidence="1">
    <location>
        <begin position="1294"/>
        <end position="1315"/>
    </location>
</feature>
<name>A0A6A3FIH0_9STRA</name>
<evidence type="ECO:0008006" key="16">
    <source>
        <dbReference type="Google" id="ProtNLM"/>
    </source>
</evidence>
<dbReference type="EMBL" id="QXGB01000325">
    <property type="protein sequence ID" value="KAE9219388.1"/>
    <property type="molecule type" value="Genomic_DNA"/>
</dbReference>
<dbReference type="GO" id="GO:0030833">
    <property type="term" value="P:regulation of actin filament polymerization"/>
    <property type="evidence" value="ECO:0007669"/>
    <property type="project" value="InterPro"/>
</dbReference>
<dbReference type="EMBL" id="QXFZ01000336">
    <property type="protein sequence ID" value="KAE9120487.1"/>
    <property type="molecule type" value="Genomic_DNA"/>
</dbReference>
<keyword evidence="10" id="KW-1185">Reference proteome</keyword>
<dbReference type="PIRSF" id="PIRSF008153">
    <property type="entry name" value="FMR1_interacting"/>
    <property type="match status" value="1"/>
</dbReference>
<dbReference type="Proteomes" id="UP000441208">
    <property type="component" value="Unassembled WGS sequence"/>
</dbReference>
<organism evidence="2 9">
    <name type="scientific">Phytophthora fragariae</name>
    <dbReference type="NCBI Taxonomy" id="53985"/>
    <lineage>
        <taxon>Eukaryota</taxon>
        <taxon>Sar</taxon>
        <taxon>Stramenopiles</taxon>
        <taxon>Oomycota</taxon>
        <taxon>Peronosporomycetes</taxon>
        <taxon>Peronosporales</taxon>
        <taxon>Peronosporaceae</taxon>
        <taxon>Phytophthora</taxon>
    </lineage>
</organism>
<proteinExistence type="predicted"/>
<protein>
    <recommendedName>
        <fullName evidence="16">CYRIA/CYRIB Rac1 binding domain-containing protein</fullName>
    </recommendedName>
</protein>
<evidence type="ECO:0000313" key="7">
    <source>
        <dbReference type="EMBL" id="KAE9246072.1"/>
    </source>
</evidence>
<evidence type="ECO:0000313" key="14">
    <source>
        <dbReference type="Proteomes" id="UP000441208"/>
    </source>
</evidence>
<dbReference type="InterPro" id="IPR008081">
    <property type="entry name" value="Cytoplasmic_FMR1-int"/>
</dbReference>
<dbReference type="EMBL" id="QXGD01000365">
    <property type="protein sequence ID" value="KAE9241827.1"/>
    <property type="molecule type" value="Genomic_DNA"/>
</dbReference>
<evidence type="ECO:0000313" key="9">
    <source>
        <dbReference type="Proteomes" id="UP000429523"/>
    </source>
</evidence>
<evidence type="ECO:0000313" key="2">
    <source>
        <dbReference type="EMBL" id="KAE8945012.1"/>
    </source>
</evidence>
<dbReference type="OrthoDB" id="10265867at2759"/>
<dbReference type="EMBL" id="QXGF01000176">
    <property type="protein sequence ID" value="KAE8945012.1"/>
    <property type="molecule type" value="Genomic_DNA"/>
</dbReference>
<dbReference type="Proteomes" id="UP000433483">
    <property type="component" value="Unassembled WGS sequence"/>
</dbReference>
<dbReference type="EMBL" id="QXGC01000178">
    <property type="protein sequence ID" value="KAE9246072.1"/>
    <property type="molecule type" value="Genomic_DNA"/>
</dbReference>
<sequence>MELGSGSSALGALRAFATSCCPQSERKTGGGCCADALALAMSPPPASDEFAHEVAATFVFADEMKTVRQLQSKCKEGRELVNVIYCSRSCARAFPPGVVADEAAPNKMKQYHHAIFAVLQPQMEKIKQLNEYCAQAVVLLSDNIQRTTVHENMTRVIPDVMMDALVDIMDVILQLNHLHDSKSSLRNDFSVFKRVFLHIKDDLPDAETIEKDIARLQEFMGSSYQAKGAVWDSLRHNLTNVKRYEQVTYLLLRHCVNHIENDTCTTPSSRFKYIRALSYLMAVLEGSDVWKKTNTLPGADKKVIEAAVKLIARFPVIPMLLEASIKPVKALQSQSSYRLESSNGASSSKNRDAMFDIVAASRECKSTCETFLPRLMHTLNSTTNREHTQEQNDTLYEVLVDGIAHLCKWKSNFLLFMAWKYQNPKTSEKLREAGIPMDSPLLEYERVTKHNYSDEEWQAMADIIYGVKSVVQILRGFQSKLAKCVRRTVYQHIQVFIQHTLLPILHRADKRKLACTKLIHDIRAMNGDWIDSELLVSDFKKKHKERKYSQIPDRTASPSLCQIQMLRTAIDSVYARRSMGDLNAKSSTSSVLFSFKKDLDSSDAETLQEFYHKAGAFPVLLDLSATLSELADFSGLWFREQYLELAKSVQIPAEISLPWLLIEHSLDGAFTSVEPVLAILDAYNDAGKCSLHELHQQHLYDEIEAEGKLCFDHFVFLLAERVYLHYKSLAAKDACREWSDHGSASGRNLPVKSAAGAAVAKLNPALLSLNKALDSEEEDSKYESVLTQRHVSIFGRNYDLTFQLEQRVDALLRKDLEGWFTKFEASDATCYVAMLDILNVLKKTHSSLSNFRLDGFDDIFEEINDESLECLLESSLSLDGPIQSRVHEQISQTIRTDLCQHFSLKFDNWLFTRMPLHEALMLTVGDQFAHEECLRKAKQHRLSRGSIFRTKLGNSAAVKAAKYGALEKTITGTHRTFFGEPHVQALCKLLPRRELVDVANDCIEFAVTKIEDVLALCIPALGSTIPPFRLPRFMYRTEGCYGYFEGKFKHLLDSDELEAQIFHCFREIGNALMFLLVLGTVLNVSAIQSNATQQSANSTERLPSLFQCALERIDSMLKRSEIAFEWEAGPDSQPEKMPNASSFYHVWCALEFLSCNRPRGGGDYSLDQGESLSLREMFGDGVQLAGCTLVHLLGQRTLYDLWNVSQHVINVRHYEDVKATSEAQVTLVSNSKKSRHKGELPNVQTTVGTLDQEMEDKAARFVVNAREMGATSKQIFHTLELAWPSGPRPAATFTPPQFTPPVNTLSSPLAAQYHR</sequence>
<dbReference type="PRINTS" id="PR01698">
    <property type="entry name" value="CYTOFMRPINTP"/>
</dbReference>
<evidence type="ECO:0000313" key="11">
    <source>
        <dbReference type="Proteomes" id="UP000437068"/>
    </source>
</evidence>
<evidence type="ECO:0000313" key="12">
    <source>
        <dbReference type="Proteomes" id="UP000440367"/>
    </source>
</evidence>
<evidence type="ECO:0000313" key="5">
    <source>
        <dbReference type="EMBL" id="KAE9219388.1"/>
    </source>
</evidence>
<comment type="caution">
    <text evidence="2">The sequence shown here is derived from an EMBL/GenBank/DDBJ whole genome shotgun (WGS) entry which is preliminary data.</text>
</comment>
<evidence type="ECO:0000256" key="1">
    <source>
        <dbReference type="SAM" id="MobiDB-lite"/>
    </source>
</evidence>
<gene>
    <name evidence="8" type="ORF">PF001_g4214</name>
    <name evidence="6" type="ORF">PF002_g9064</name>
    <name evidence="7" type="ORF">PF004_g4972</name>
    <name evidence="5" type="ORF">PF005_g7897</name>
    <name evidence="4" type="ORF">PF006_g4122</name>
    <name evidence="3" type="ORF">PF007_g8149</name>
    <name evidence="2" type="ORF">PF009_g5320</name>
</gene>
<dbReference type="Proteomes" id="UP000440367">
    <property type="component" value="Unassembled WGS sequence"/>
</dbReference>